<organism evidence="3 4">
    <name type="scientific">Capsulimonas corticalis</name>
    <dbReference type="NCBI Taxonomy" id="2219043"/>
    <lineage>
        <taxon>Bacteria</taxon>
        <taxon>Bacillati</taxon>
        <taxon>Armatimonadota</taxon>
        <taxon>Armatimonadia</taxon>
        <taxon>Capsulimonadales</taxon>
        <taxon>Capsulimonadaceae</taxon>
        <taxon>Capsulimonas</taxon>
    </lineage>
</organism>
<sequence length="208" mass="23206">MCYQSTGPARGLLQRLARLLRPFLYHLICDEQFTFCREVLSSVTDGKLHLHIERDTLPLMLPDYSPEMLLDGDPERMSRARALLNEFAAAHQLPDAAREDLVLSSWEALTNAAKYATRGAMRICADETTIQVWVTDRGSGIPLCDLPKATLQAGWSSGGTLGLGYTLMIKMVHRLDLMTTPRGTTVVLTWDRSPGKDPAITRLVEKYS</sequence>
<dbReference type="RefSeq" id="WP_119318965.1">
    <property type="nucleotide sequence ID" value="NZ_AP025739.1"/>
</dbReference>
<dbReference type="InterPro" id="IPR003594">
    <property type="entry name" value="HATPase_dom"/>
</dbReference>
<dbReference type="PANTHER" id="PTHR35526">
    <property type="entry name" value="ANTI-SIGMA-F FACTOR RSBW-RELATED"/>
    <property type="match status" value="1"/>
</dbReference>
<keyword evidence="1" id="KW-0808">Transferase</keyword>
<evidence type="ECO:0000256" key="1">
    <source>
        <dbReference type="ARBA" id="ARBA00022527"/>
    </source>
</evidence>
<dbReference type="Pfam" id="PF13581">
    <property type="entry name" value="HATPase_c_2"/>
    <property type="match status" value="1"/>
</dbReference>
<name>A0A402CND0_9BACT</name>
<keyword evidence="4" id="KW-1185">Reference proteome</keyword>
<feature type="domain" description="Histidine kinase/HSP90-like ATPase" evidence="2">
    <location>
        <begin position="73"/>
        <end position="190"/>
    </location>
</feature>
<accession>A0A402CND0</accession>
<dbReference type="InterPro" id="IPR050267">
    <property type="entry name" value="Anti-sigma-factor_SerPK"/>
</dbReference>
<reference evidence="3 4" key="1">
    <citation type="journal article" date="2019" name="Int. J. Syst. Evol. Microbiol.">
        <title>Capsulimonas corticalis gen. nov., sp. nov., an aerobic capsulated bacterium, of a novel bacterial order, Capsulimonadales ord. nov., of the class Armatimonadia of the phylum Armatimonadetes.</title>
        <authorList>
            <person name="Li J."/>
            <person name="Kudo C."/>
            <person name="Tonouchi A."/>
        </authorList>
    </citation>
    <scope>NUCLEOTIDE SEQUENCE [LARGE SCALE GENOMIC DNA]</scope>
    <source>
        <strain evidence="3 4">AX-7</strain>
    </source>
</reference>
<dbReference type="InterPro" id="IPR036890">
    <property type="entry name" value="HATPase_C_sf"/>
</dbReference>
<dbReference type="AlphaFoldDB" id="A0A402CND0"/>
<dbReference type="Proteomes" id="UP000287394">
    <property type="component" value="Chromosome"/>
</dbReference>
<evidence type="ECO:0000259" key="2">
    <source>
        <dbReference type="Pfam" id="PF13581"/>
    </source>
</evidence>
<keyword evidence="1" id="KW-0723">Serine/threonine-protein kinase</keyword>
<dbReference type="PANTHER" id="PTHR35526:SF3">
    <property type="entry name" value="ANTI-SIGMA-F FACTOR RSBW"/>
    <property type="match status" value="1"/>
</dbReference>
<dbReference type="Gene3D" id="3.30.565.10">
    <property type="entry name" value="Histidine kinase-like ATPase, C-terminal domain"/>
    <property type="match status" value="1"/>
</dbReference>
<protein>
    <recommendedName>
        <fullName evidence="2">Histidine kinase/HSP90-like ATPase domain-containing protein</fullName>
    </recommendedName>
</protein>
<dbReference type="SUPFAM" id="SSF55874">
    <property type="entry name" value="ATPase domain of HSP90 chaperone/DNA topoisomerase II/histidine kinase"/>
    <property type="match status" value="1"/>
</dbReference>
<evidence type="ECO:0000313" key="4">
    <source>
        <dbReference type="Proteomes" id="UP000287394"/>
    </source>
</evidence>
<evidence type="ECO:0000313" key="3">
    <source>
        <dbReference type="EMBL" id="BDI33380.1"/>
    </source>
</evidence>
<dbReference type="OrthoDB" id="2595312at2"/>
<dbReference type="KEGG" id="ccot:CCAX7_54310"/>
<keyword evidence="1" id="KW-0418">Kinase</keyword>
<gene>
    <name evidence="3" type="ORF">CCAX7_54310</name>
</gene>
<proteinExistence type="predicted"/>
<dbReference type="GO" id="GO:0004674">
    <property type="term" value="F:protein serine/threonine kinase activity"/>
    <property type="evidence" value="ECO:0007669"/>
    <property type="project" value="UniProtKB-KW"/>
</dbReference>
<dbReference type="EMBL" id="AP025739">
    <property type="protein sequence ID" value="BDI33380.1"/>
    <property type="molecule type" value="Genomic_DNA"/>
</dbReference>